<evidence type="ECO:0000313" key="2">
    <source>
        <dbReference type="EMBL" id="MEQ2468197.1"/>
    </source>
</evidence>
<comment type="caution">
    <text evidence="2">The sequence shown here is derived from an EMBL/GenBank/DDBJ whole genome shotgun (WGS) entry which is preliminary data.</text>
</comment>
<dbReference type="InterPro" id="IPR014833">
    <property type="entry name" value="TnsA_N"/>
</dbReference>
<proteinExistence type="predicted"/>
<reference evidence="2 3" key="1">
    <citation type="submission" date="2024-03" db="EMBL/GenBank/DDBJ databases">
        <title>Human intestinal bacterial collection.</title>
        <authorList>
            <person name="Pauvert C."/>
            <person name="Hitch T.C.A."/>
            <person name="Clavel T."/>
        </authorList>
    </citation>
    <scope>NUCLEOTIDE SEQUENCE [LARGE SCALE GENOMIC DNA]</scope>
    <source>
        <strain evidence="2 3">CLA-SR-H024</strain>
    </source>
</reference>
<evidence type="ECO:0000313" key="3">
    <source>
        <dbReference type="Proteomes" id="UP001465426"/>
    </source>
</evidence>
<dbReference type="Gene3D" id="3.30.420.10">
    <property type="entry name" value="Ribonuclease H-like superfamily/Ribonuclease H"/>
    <property type="match status" value="1"/>
</dbReference>
<dbReference type="InterPro" id="IPR012337">
    <property type="entry name" value="RNaseH-like_sf"/>
</dbReference>
<dbReference type="SUPFAM" id="SSF53098">
    <property type="entry name" value="Ribonuclease H-like"/>
    <property type="match status" value="1"/>
</dbReference>
<dbReference type="RefSeq" id="WP_048717264.1">
    <property type="nucleotide sequence ID" value="NZ_JBBMFN010000083.1"/>
</dbReference>
<keyword evidence="3" id="KW-1185">Reference proteome</keyword>
<keyword evidence="2" id="KW-0540">Nuclease</keyword>
<dbReference type="GO" id="GO:0004519">
    <property type="term" value="F:endonuclease activity"/>
    <property type="evidence" value="ECO:0007669"/>
    <property type="project" value="UniProtKB-KW"/>
</dbReference>
<dbReference type="Proteomes" id="UP001465426">
    <property type="component" value="Unassembled WGS sequence"/>
</dbReference>
<dbReference type="PROSITE" id="PS50994">
    <property type="entry name" value="INTEGRASE"/>
    <property type="match status" value="1"/>
</dbReference>
<name>A0ABV1F791_9BACI</name>
<keyword evidence="2" id="KW-0378">Hydrolase</keyword>
<dbReference type="EMBL" id="JBBMFN010000083">
    <property type="protein sequence ID" value="MEQ2468197.1"/>
    <property type="molecule type" value="Genomic_DNA"/>
</dbReference>
<sequence>MNSNEFHEWSKELNLSEEAIEQIKIIRLSDPSRLVGGGARNVPGEFTSKKMGVTIQFESSKVELAAIYMMEFDDNVLEFYDQPPSIKLNKVGWKTPDFFVIEKDRAYWIEWKTEDELIKLSQKKNAKYYLDEESNWRYLPGEEYCKSLGIEFKVGSSKDINWTLQRNLIYLKDYLGSEKPNEEVISSVKNNIMASPGITLKKLIDSSGEDFTLDDINILIAQDILYVDLFTSLLVEPSSVKIYCTKEQNRSFINLWESSREKKEVSVVKITNGSKILWGEIQWKILNHDIKNLFLVSDSGDYNEVPIETFERYVSEGYITGLNSDDDIDDEKVKELITTAAEADLKIANRKYSIVKKILQGDEIGPIKETDRTIRNWIKAYRDAEDLYGNGYLGLLPNDKNKGNRNRKIPTKSIELMEEVINESYESIKIKTAKVVHGEYQTLCENNKVPPASYQTFCEAIRKRSIFELTKSREGDRAAYKYEEFYWSLEYTTPKHGDRAFEIAHIDHTLLDIELDIGNGKSKKPWCTFLTDAFSRRILAFYLTFDSPCISSNMMIIRECVRKYNRLPQTLVVDGGRDFHSIYFESLLAMYEVEKKTRPAAKARFGSVVERLFGIANKLLIHNLLGNTQVMKNVRQVTKQVNPKNHAVWNLELLTERLENWIDEVYDIREHPAHFMTPKDAFNHSIASTGKRFTRLIPYNEEFIILTLPSPKPRHRKVHPGKGIKLNYYYYSNDKFRNREIENSMVEVRYDPFNIGVAYAYVNKRWEKCYSEYYSIVNGKTEKQIKLITEELRHKRKEFEKNSSITAKMIAEFILESEEIENRLLLEKQGKSIDAVQLTLIEGTGKNDDMLNKRPDKTDVNFFDDDMDLVFLGRDN</sequence>
<evidence type="ECO:0000259" key="1">
    <source>
        <dbReference type="PROSITE" id="PS50994"/>
    </source>
</evidence>
<gene>
    <name evidence="2" type="ORF">WMO63_21295</name>
</gene>
<organism evidence="2 3">
    <name type="scientific">Niallia hominis</name>
    <dbReference type="NCBI Taxonomy" id="3133173"/>
    <lineage>
        <taxon>Bacteria</taxon>
        <taxon>Bacillati</taxon>
        <taxon>Bacillota</taxon>
        <taxon>Bacilli</taxon>
        <taxon>Bacillales</taxon>
        <taxon>Bacillaceae</taxon>
        <taxon>Niallia</taxon>
    </lineage>
</organism>
<keyword evidence="2" id="KW-0255">Endonuclease</keyword>
<dbReference type="InterPro" id="IPR036397">
    <property type="entry name" value="RNaseH_sf"/>
</dbReference>
<accession>A0ABV1F791</accession>
<protein>
    <submittedName>
        <fullName evidence="2">TnsA endonuclease N-terminal domain-containing protein</fullName>
    </submittedName>
</protein>
<feature type="domain" description="Integrase catalytic" evidence="1">
    <location>
        <begin position="490"/>
        <end position="686"/>
    </location>
</feature>
<dbReference type="Pfam" id="PF08722">
    <property type="entry name" value="Tn7_TnsA-like_N"/>
    <property type="match status" value="1"/>
</dbReference>
<dbReference type="InterPro" id="IPR001584">
    <property type="entry name" value="Integrase_cat-core"/>
</dbReference>